<dbReference type="EMBL" id="JABBVZ010000001">
    <property type="protein sequence ID" value="NMP20779.1"/>
    <property type="molecule type" value="Genomic_DNA"/>
</dbReference>
<proteinExistence type="predicted"/>
<evidence type="ECO:0000313" key="3">
    <source>
        <dbReference type="Proteomes" id="UP000533476"/>
    </source>
</evidence>
<organism evidence="2 3">
    <name type="scientific">Sulfobacillus harzensis</name>
    <dbReference type="NCBI Taxonomy" id="2729629"/>
    <lineage>
        <taxon>Bacteria</taxon>
        <taxon>Bacillati</taxon>
        <taxon>Bacillota</taxon>
        <taxon>Clostridia</taxon>
        <taxon>Eubacteriales</taxon>
        <taxon>Clostridiales Family XVII. Incertae Sedis</taxon>
        <taxon>Sulfobacillus</taxon>
    </lineage>
</organism>
<protein>
    <submittedName>
        <fullName evidence="2">Uncharacterized protein</fullName>
    </submittedName>
</protein>
<reference evidence="2 3" key="1">
    <citation type="submission" date="2020-04" db="EMBL/GenBank/DDBJ databases">
        <authorList>
            <person name="Zhang R."/>
            <person name="Schippers A."/>
        </authorList>
    </citation>
    <scope>NUCLEOTIDE SEQUENCE [LARGE SCALE GENOMIC DNA]</scope>
    <source>
        <strain evidence="2 3">DSM 109850</strain>
    </source>
</reference>
<dbReference type="AlphaFoldDB" id="A0A7Y0Q242"/>
<gene>
    <name evidence="2" type="ORF">HIJ39_00185</name>
</gene>
<dbReference type="Proteomes" id="UP000533476">
    <property type="component" value="Unassembled WGS sequence"/>
</dbReference>
<feature type="region of interest" description="Disordered" evidence="1">
    <location>
        <begin position="354"/>
        <end position="381"/>
    </location>
</feature>
<feature type="compositionally biased region" description="Polar residues" evidence="1">
    <location>
        <begin position="369"/>
        <end position="381"/>
    </location>
</feature>
<name>A0A7Y0Q242_9FIRM</name>
<keyword evidence="3" id="KW-1185">Reference proteome</keyword>
<accession>A0A7Y0Q242</accession>
<sequence>MAIVKQYRVQVDVQAWTPQGKYYHQDLMGDLKTIQTSKTTSQPYGTFTLTFTLREDQGGSWADKLVYRTYVEIRAGIGSGKPPILMRGFVDAPGQQMQMPGYPAGPQREVTVSGRDMGAILADWQILYLWGIDPMATFFAANIPGGSDALIAQLGLNVAQTNPNKLLSAFIEKLVNGPTTSASNPAQGAVTGLRQVIPAVPYFIPKLTIPDAYQINFLSLQPWQGAYSNFLDYFASPPWGEDFVLDEEDGPWIVVRQTPYKNYETGQYPLRYNGTPEELGFFPDIIVDAGDVTAHDITINGANQLYTYYSTTPDLSSVTAQSYAQFFYVYQGSSTQAQIITPSQAQADQGNANDHVFAATGGSSATGAPLQTNPAQASQPGSNPYFDPRAKYIGIRPLQLTTPWVSTLQATFGPDAQKQVADLNTWLVNVFAANDRFSSGTITCHGFPAAKVGRYVVVSPGTITSDPNPWEAYIQSVSHEIDLYSNNATWTMDLGVIRGRVRS</sequence>
<dbReference type="RefSeq" id="WP_169095474.1">
    <property type="nucleotide sequence ID" value="NZ_JABBVZ010000001.1"/>
</dbReference>
<evidence type="ECO:0000313" key="2">
    <source>
        <dbReference type="EMBL" id="NMP20779.1"/>
    </source>
</evidence>
<feature type="compositionally biased region" description="Low complexity" evidence="1">
    <location>
        <begin position="358"/>
        <end position="368"/>
    </location>
</feature>
<comment type="caution">
    <text evidence="2">The sequence shown here is derived from an EMBL/GenBank/DDBJ whole genome shotgun (WGS) entry which is preliminary data.</text>
</comment>
<evidence type="ECO:0000256" key="1">
    <source>
        <dbReference type="SAM" id="MobiDB-lite"/>
    </source>
</evidence>